<sequence>MNLHIFSSLVIVTITTSLICLDYASTRAILMPRDDATSSSAYLLPYSTQLSREESDNNLTSIPIISSPTTISARLLSNISGLSDQQPVPLFSINKYFNSVKLKSILLIISPNSSIVVGEDIKSNNPNISTEVTASSVIQRFQDAEITVLALNSSELYMNNFIGQNESIRNVSGVLMWDLLGEGNVLFTVAPLDLSDEETRAVDLPKLAVFIIGVPQITSPERMTGTIWILTAMVIMIFMLLGGLCWMVVAHWEQWGDGGGEEGTERMMVDMITPFRAPGEWNQSSQDNYSAKAVLRRAPSGDISHETFAIADQRTAAAQENKLADADVASLKDFQICYATKLSNLSLLHTPQNESDPHVVYVPRYSPHALNAIPVNTPTSSTSSFDPLSSPATTTTTATSPTITTIHTPSSLQSLAFSDYHPLPCVPKKCITN</sequence>
<reference evidence="3 4" key="1">
    <citation type="submission" date="2017-11" db="EMBL/GenBank/DDBJ databases">
        <title>De novo assembly and phasing of dikaryotic genomes from two isolates of Puccinia coronata f. sp. avenae, the causal agent of oat crown rust.</title>
        <authorList>
            <person name="Miller M.E."/>
            <person name="Zhang Y."/>
            <person name="Omidvar V."/>
            <person name="Sperschneider J."/>
            <person name="Schwessinger B."/>
            <person name="Raley C."/>
            <person name="Palmer J.M."/>
            <person name="Garnica D."/>
            <person name="Upadhyaya N."/>
            <person name="Rathjen J."/>
            <person name="Taylor J.M."/>
            <person name="Park R.F."/>
            <person name="Dodds P.N."/>
            <person name="Hirsch C.D."/>
            <person name="Kianian S.F."/>
            <person name="Figueroa M."/>
        </authorList>
    </citation>
    <scope>NUCLEOTIDE SEQUENCE [LARGE SCALE GENOMIC DNA]</scope>
    <source>
        <strain evidence="3">12NC29</strain>
    </source>
</reference>
<gene>
    <name evidence="3" type="ORF">PCANC_27913</name>
</gene>
<evidence type="ECO:0000256" key="2">
    <source>
        <dbReference type="SAM" id="Phobius"/>
    </source>
</evidence>
<keyword evidence="2" id="KW-0812">Transmembrane</keyword>
<evidence type="ECO:0000256" key="1">
    <source>
        <dbReference type="SAM" id="MobiDB-lite"/>
    </source>
</evidence>
<feature type="transmembrane region" description="Helical" evidence="2">
    <location>
        <begin position="227"/>
        <end position="249"/>
    </location>
</feature>
<dbReference type="EMBL" id="PGCJ01001358">
    <property type="protein sequence ID" value="PLW06046.1"/>
    <property type="molecule type" value="Genomic_DNA"/>
</dbReference>
<feature type="transmembrane region" description="Helical" evidence="2">
    <location>
        <begin position="6"/>
        <end position="24"/>
    </location>
</feature>
<keyword evidence="2" id="KW-0472">Membrane</keyword>
<protein>
    <submittedName>
        <fullName evidence="3">Uncharacterized protein</fullName>
    </submittedName>
</protein>
<keyword evidence="4" id="KW-1185">Reference proteome</keyword>
<name>A0A2N5RYG3_9BASI</name>
<comment type="caution">
    <text evidence="3">The sequence shown here is derived from an EMBL/GenBank/DDBJ whole genome shotgun (WGS) entry which is preliminary data.</text>
</comment>
<feature type="region of interest" description="Disordered" evidence="1">
    <location>
        <begin position="377"/>
        <end position="402"/>
    </location>
</feature>
<proteinExistence type="predicted"/>
<evidence type="ECO:0000313" key="4">
    <source>
        <dbReference type="Proteomes" id="UP000235388"/>
    </source>
</evidence>
<dbReference type="Proteomes" id="UP000235388">
    <property type="component" value="Unassembled WGS sequence"/>
</dbReference>
<keyword evidence="2" id="KW-1133">Transmembrane helix</keyword>
<accession>A0A2N5RYG3</accession>
<evidence type="ECO:0000313" key="3">
    <source>
        <dbReference type="EMBL" id="PLW06046.1"/>
    </source>
</evidence>
<dbReference type="AlphaFoldDB" id="A0A2N5RYG3"/>
<organism evidence="3 4">
    <name type="scientific">Puccinia coronata f. sp. avenae</name>
    <dbReference type="NCBI Taxonomy" id="200324"/>
    <lineage>
        <taxon>Eukaryota</taxon>
        <taxon>Fungi</taxon>
        <taxon>Dikarya</taxon>
        <taxon>Basidiomycota</taxon>
        <taxon>Pucciniomycotina</taxon>
        <taxon>Pucciniomycetes</taxon>
        <taxon>Pucciniales</taxon>
        <taxon>Pucciniaceae</taxon>
        <taxon>Puccinia</taxon>
    </lineage>
</organism>
<dbReference type="OrthoDB" id="2519096at2759"/>